<dbReference type="AlphaFoldDB" id="A0A849A9U6"/>
<dbReference type="SUPFAM" id="SSF54593">
    <property type="entry name" value="Glyoxalase/Bleomycin resistance protein/Dihydroxybiphenyl dioxygenase"/>
    <property type="match status" value="1"/>
</dbReference>
<dbReference type="InterPro" id="IPR041581">
    <property type="entry name" value="Glyoxalase_6"/>
</dbReference>
<dbReference type="Proteomes" id="UP000557772">
    <property type="component" value="Unassembled WGS sequence"/>
</dbReference>
<feature type="domain" description="VOC" evidence="1">
    <location>
        <begin position="9"/>
        <end position="124"/>
    </location>
</feature>
<dbReference type="RefSeq" id="WP_171150807.1">
    <property type="nucleotide sequence ID" value="NZ_JABENB010000001.1"/>
</dbReference>
<keyword evidence="3" id="KW-1185">Reference proteome</keyword>
<organism evidence="2 3">
    <name type="scientific">Flexivirga aerilata</name>
    <dbReference type="NCBI Taxonomy" id="1656889"/>
    <lineage>
        <taxon>Bacteria</taxon>
        <taxon>Bacillati</taxon>
        <taxon>Actinomycetota</taxon>
        <taxon>Actinomycetes</taxon>
        <taxon>Micrococcales</taxon>
        <taxon>Dermacoccaceae</taxon>
        <taxon>Flexivirga</taxon>
    </lineage>
</organism>
<gene>
    <name evidence="2" type="ORF">HJ588_00185</name>
</gene>
<dbReference type="InterPro" id="IPR029068">
    <property type="entry name" value="Glyas_Bleomycin-R_OHBP_Dase"/>
</dbReference>
<evidence type="ECO:0000313" key="3">
    <source>
        <dbReference type="Proteomes" id="UP000557772"/>
    </source>
</evidence>
<dbReference type="Gene3D" id="3.10.180.10">
    <property type="entry name" value="2,3-Dihydroxybiphenyl 1,2-Dioxygenase, domain 1"/>
    <property type="match status" value="1"/>
</dbReference>
<proteinExistence type="predicted"/>
<comment type="caution">
    <text evidence="2">The sequence shown here is derived from an EMBL/GenBank/DDBJ whole genome shotgun (WGS) entry which is preliminary data.</text>
</comment>
<reference evidence="2 3" key="1">
    <citation type="submission" date="2020-05" db="EMBL/GenBank/DDBJ databases">
        <title>Flexivirga sp. ID2601S isolated from air conditioner.</title>
        <authorList>
            <person name="Kim D.H."/>
        </authorList>
    </citation>
    <scope>NUCLEOTIDE SEQUENCE [LARGE SCALE GENOMIC DNA]</scope>
    <source>
        <strain evidence="2 3">ID2601S</strain>
    </source>
</reference>
<dbReference type="PANTHER" id="PTHR39175:SF1">
    <property type="entry name" value="FAMILY PROTEIN, PUTATIVE (AFU_ORTHOLOGUE AFUA_3G15060)-RELATED"/>
    <property type="match status" value="1"/>
</dbReference>
<dbReference type="PROSITE" id="PS51819">
    <property type="entry name" value="VOC"/>
    <property type="match status" value="1"/>
</dbReference>
<dbReference type="Pfam" id="PF18029">
    <property type="entry name" value="Glyoxalase_6"/>
    <property type="match status" value="1"/>
</dbReference>
<evidence type="ECO:0000313" key="2">
    <source>
        <dbReference type="EMBL" id="NNG37694.1"/>
    </source>
</evidence>
<accession>A0A849A9U6</accession>
<dbReference type="InterPro" id="IPR037523">
    <property type="entry name" value="VOC_core"/>
</dbReference>
<name>A0A849A9U6_9MICO</name>
<protein>
    <submittedName>
        <fullName evidence="2">Glyoxalase</fullName>
    </submittedName>
</protein>
<dbReference type="PANTHER" id="PTHR39175">
    <property type="entry name" value="FAMILY PROTEIN, PUTATIVE (AFU_ORTHOLOGUE AFUA_3G15060)-RELATED"/>
    <property type="match status" value="1"/>
</dbReference>
<sequence length="125" mass="13336">MTGRTAVRGLHHVQIACPAGSEDRLRAFYSGVLGLRELPKPAALAARGGCWFALGGGQELHCGVEADFRPARKAHPCLLVDDVEAVADAVRSAGGEVRWDDAIPGVRRFHTDDPVGNRLELQQAG</sequence>
<evidence type="ECO:0000259" key="1">
    <source>
        <dbReference type="PROSITE" id="PS51819"/>
    </source>
</evidence>
<dbReference type="EMBL" id="JABENB010000001">
    <property type="protein sequence ID" value="NNG37694.1"/>
    <property type="molecule type" value="Genomic_DNA"/>
</dbReference>